<dbReference type="EMBL" id="VSRR010022567">
    <property type="protein sequence ID" value="MPC64779.1"/>
    <property type="molecule type" value="Genomic_DNA"/>
</dbReference>
<evidence type="ECO:0000313" key="1">
    <source>
        <dbReference type="EMBL" id="MPC64779.1"/>
    </source>
</evidence>
<name>A0A5B7H4G5_PORTR</name>
<organism evidence="1 2">
    <name type="scientific">Portunus trituberculatus</name>
    <name type="common">Swimming crab</name>
    <name type="synonym">Neptunus trituberculatus</name>
    <dbReference type="NCBI Taxonomy" id="210409"/>
    <lineage>
        <taxon>Eukaryota</taxon>
        <taxon>Metazoa</taxon>
        <taxon>Ecdysozoa</taxon>
        <taxon>Arthropoda</taxon>
        <taxon>Crustacea</taxon>
        <taxon>Multicrustacea</taxon>
        <taxon>Malacostraca</taxon>
        <taxon>Eumalacostraca</taxon>
        <taxon>Eucarida</taxon>
        <taxon>Decapoda</taxon>
        <taxon>Pleocyemata</taxon>
        <taxon>Brachyura</taxon>
        <taxon>Eubrachyura</taxon>
        <taxon>Portunoidea</taxon>
        <taxon>Portunidae</taxon>
        <taxon>Portuninae</taxon>
        <taxon>Portunus</taxon>
    </lineage>
</organism>
<dbReference type="Proteomes" id="UP000324222">
    <property type="component" value="Unassembled WGS sequence"/>
</dbReference>
<evidence type="ECO:0000313" key="2">
    <source>
        <dbReference type="Proteomes" id="UP000324222"/>
    </source>
</evidence>
<gene>
    <name evidence="1" type="ORF">E2C01_058900</name>
</gene>
<reference evidence="1 2" key="1">
    <citation type="submission" date="2019-05" db="EMBL/GenBank/DDBJ databases">
        <title>Another draft genome of Portunus trituberculatus and its Hox gene families provides insights of decapod evolution.</title>
        <authorList>
            <person name="Jeong J.-H."/>
            <person name="Song I."/>
            <person name="Kim S."/>
            <person name="Choi T."/>
            <person name="Kim D."/>
            <person name="Ryu S."/>
            <person name="Kim W."/>
        </authorList>
    </citation>
    <scope>NUCLEOTIDE SEQUENCE [LARGE SCALE GENOMIC DNA]</scope>
    <source>
        <tissue evidence="1">Muscle</tissue>
    </source>
</reference>
<proteinExistence type="predicted"/>
<comment type="caution">
    <text evidence="1">The sequence shown here is derived from an EMBL/GenBank/DDBJ whole genome shotgun (WGS) entry which is preliminary data.</text>
</comment>
<sequence length="75" mass="8338">MRNRRQGGNKTADNWPIEAFIAARSASTVTNLLAQGASEASSCQQERFSLEPPDDLACFFSLAERFSASFTYTWN</sequence>
<keyword evidence="2" id="KW-1185">Reference proteome</keyword>
<accession>A0A5B7H4G5</accession>
<protein>
    <submittedName>
        <fullName evidence="1">Uncharacterized protein</fullName>
    </submittedName>
</protein>
<dbReference type="AlphaFoldDB" id="A0A5B7H4G5"/>